<evidence type="ECO:0000256" key="3">
    <source>
        <dbReference type="ARBA" id="ARBA00022692"/>
    </source>
</evidence>
<name>A0A7Z0CNZ1_9ACTN</name>
<evidence type="ECO:0000313" key="9">
    <source>
        <dbReference type="Proteomes" id="UP000562045"/>
    </source>
</evidence>
<feature type="domain" description="DUF202" evidence="7">
    <location>
        <begin position="27"/>
        <end position="89"/>
    </location>
</feature>
<keyword evidence="3 6" id="KW-0812">Transmembrane</keyword>
<comment type="subcellular location">
    <subcellularLocation>
        <location evidence="1">Cell membrane</location>
        <topology evidence="1">Multi-pass membrane protein</topology>
    </subcellularLocation>
</comment>
<evidence type="ECO:0000256" key="6">
    <source>
        <dbReference type="SAM" id="Phobius"/>
    </source>
</evidence>
<keyword evidence="4 6" id="KW-1133">Transmembrane helix</keyword>
<evidence type="ECO:0000256" key="4">
    <source>
        <dbReference type="ARBA" id="ARBA00022989"/>
    </source>
</evidence>
<accession>A0A7Z0CNZ1</accession>
<organism evidence="8 9">
    <name type="scientific">Nocardioides aromaticivorans</name>
    <dbReference type="NCBI Taxonomy" id="200618"/>
    <lineage>
        <taxon>Bacteria</taxon>
        <taxon>Bacillati</taxon>
        <taxon>Actinomycetota</taxon>
        <taxon>Actinomycetes</taxon>
        <taxon>Propionibacteriales</taxon>
        <taxon>Nocardioidaceae</taxon>
        <taxon>Nocardioides</taxon>
    </lineage>
</organism>
<reference evidence="8 9" key="1">
    <citation type="submission" date="2020-07" db="EMBL/GenBank/DDBJ databases">
        <title>Sequencing the genomes of 1000 actinobacteria strains.</title>
        <authorList>
            <person name="Klenk H.-P."/>
        </authorList>
    </citation>
    <scope>NUCLEOTIDE SEQUENCE [LARGE SCALE GENOMIC DNA]</scope>
    <source>
        <strain evidence="8 9">DSM 15131</strain>
    </source>
</reference>
<dbReference type="PANTHER" id="PTHR34187">
    <property type="entry name" value="FGR18P"/>
    <property type="match status" value="1"/>
</dbReference>
<dbReference type="Pfam" id="PF02656">
    <property type="entry name" value="DUF202"/>
    <property type="match status" value="1"/>
</dbReference>
<dbReference type="RefSeq" id="WP_179648982.1">
    <property type="nucleotide sequence ID" value="NZ_JACBZM010000001.1"/>
</dbReference>
<dbReference type="EMBL" id="JACBZM010000001">
    <property type="protein sequence ID" value="NYI45317.1"/>
    <property type="molecule type" value="Genomic_DNA"/>
</dbReference>
<feature type="transmembrane region" description="Helical" evidence="6">
    <location>
        <begin position="36"/>
        <end position="57"/>
    </location>
</feature>
<proteinExistence type="predicted"/>
<evidence type="ECO:0000256" key="1">
    <source>
        <dbReference type="ARBA" id="ARBA00004651"/>
    </source>
</evidence>
<keyword evidence="5 6" id="KW-0472">Membrane</keyword>
<dbReference type="InterPro" id="IPR003807">
    <property type="entry name" value="DUF202"/>
</dbReference>
<dbReference type="InterPro" id="IPR052053">
    <property type="entry name" value="IM_YidH-like"/>
</dbReference>
<feature type="transmembrane region" description="Helical" evidence="6">
    <location>
        <begin position="64"/>
        <end position="85"/>
    </location>
</feature>
<evidence type="ECO:0000256" key="2">
    <source>
        <dbReference type="ARBA" id="ARBA00022475"/>
    </source>
</evidence>
<feature type="transmembrane region" description="Helical" evidence="6">
    <location>
        <begin position="105"/>
        <end position="126"/>
    </location>
</feature>
<gene>
    <name evidence="8" type="ORF">BJ993_002397</name>
</gene>
<keyword evidence="2" id="KW-1003">Cell membrane</keyword>
<protein>
    <submittedName>
        <fullName evidence="8">Putative membrane protein</fullName>
    </submittedName>
</protein>
<dbReference type="AlphaFoldDB" id="A0A7Z0CNZ1"/>
<evidence type="ECO:0000256" key="5">
    <source>
        <dbReference type="ARBA" id="ARBA00023136"/>
    </source>
</evidence>
<sequence length="127" mass="13183">MGAESGPARRQRWPARVYGTGAEPDYRFSLANERTFLAWLRTSMALVAGAVALDAFATGYPRPVVQAVAGALVALGGAGAVLAWARWSAGERAIRRGEPLPGFRAGAAACAVLVAVATTAAFLVLVR</sequence>
<dbReference type="Proteomes" id="UP000562045">
    <property type="component" value="Unassembled WGS sequence"/>
</dbReference>
<dbReference type="PANTHER" id="PTHR34187:SF2">
    <property type="entry name" value="DUF202 DOMAIN-CONTAINING PROTEIN"/>
    <property type="match status" value="1"/>
</dbReference>
<evidence type="ECO:0000259" key="7">
    <source>
        <dbReference type="Pfam" id="PF02656"/>
    </source>
</evidence>
<dbReference type="GO" id="GO:0005886">
    <property type="term" value="C:plasma membrane"/>
    <property type="evidence" value="ECO:0007669"/>
    <property type="project" value="UniProtKB-SubCell"/>
</dbReference>
<comment type="caution">
    <text evidence="8">The sequence shown here is derived from an EMBL/GenBank/DDBJ whole genome shotgun (WGS) entry which is preliminary data.</text>
</comment>
<evidence type="ECO:0000313" key="8">
    <source>
        <dbReference type="EMBL" id="NYI45317.1"/>
    </source>
</evidence>